<sequence length="239" mass="26964">MATESEMRPSPAASHVQTKLASPKRPPYQLQDAADTTPQKRRKMTLPAYHRSQEFWYPDGNIVVIVNKVGHKVHLSRLQRLCGFFKDQFPIAPERTESTGDDDDSQALPTAPQSYILTDVNLADFQEVLRTLETPLCGLLRLDILAVIDAARKYAVPAALKRVLCALLLNPPVWERTPAGQPMPEPLDGGVEVPLSDVLMLYHARHVLQHEWSTLLFRSLTVHEKSLEKMQRLSLTRCI</sequence>
<dbReference type="EMBL" id="JAPEVG010001207">
    <property type="protein sequence ID" value="KAJ8453671.1"/>
    <property type="molecule type" value="Genomic_DNA"/>
</dbReference>
<accession>A0AAD7TE96</accession>
<evidence type="ECO:0000256" key="1">
    <source>
        <dbReference type="SAM" id="MobiDB-lite"/>
    </source>
</evidence>
<dbReference type="AlphaFoldDB" id="A0AAD7TE96"/>
<evidence type="ECO:0000313" key="3">
    <source>
        <dbReference type="Proteomes" id="UP001215151"/>
    </source>
</evidence>
<organism evidence="2 3">
    <name type="scientific">Trametes cubensis</name>
    <dbReference type="NCBI Taxonomy" id="1111947"/>
    <lineage>
        <taxon>Eukaryota</taxon>
        <taxon>Fungi</taxon>
        <taxon>Dikarya</taxon>
        <taxon>Basidiomycota</taxon>
        <taxon>Agaricomycotina</taxon>
        <taxon>Agaricomycetes</taxon>
        <taxon>Polyporales</taxon>
        <taxon>Polyporaceae</taxon>
        <taxon>Trametes</taxon>
    </lineage>
</organism>
<evidence type="ECO:0008006" key="4">
    <source>
        <dbReference type="Google" id="ProtNLM"/>
    </source>
</evidence>
<dbReference type="Proteomes" id="UP001215151">
    <property type="component" value="Unassembled WGS sequence"/>
</dbReference>
<comment type="caution">
    <text evidence="2">The sequence shown here is derived from an EMBL/GenBank/DDBJ whole genome shotgun (WGS) entry which is preliminary data.</text>
</comment>
<keyword evidence="3" id="KW-1185">Reference proteome</keyword>
<reference evidence="2" key="1">
    <citation type="submission" date="2022-11" db="EMBL/GenBank/DDBJ databases">
        <title>Genome Sequence of Cubamyces cubensis.</title>
        <authorList>
            <person name="Buettner E."/>
        </authorList>
    </citation>
    <scope>NUCLEOTIDE SEQUENCE</scope>
    <source>
        <strain evidence="2">MPL-01</strain>
    </source>
</reference>
<protein>
    <recommendedName>
        <fullName evidence="4">BTB domain-containing protein</fullName>
    </recommendedName>
</protein>
<proteinExistence type="predicted"/>
<gene>
    <name evidence="2" type="ORF">ONZ51_g13468</name>
</gene>
<evidence type="ECO:0000313" key="2">
    <source>
        <dbReference type="EMBL" id="KAJ8453671.1"/>
    </source>
</evidence>
<name>A0AAD7TE96_9APHY</name>
<feature type="region of interest" description="Disordered" evidence="1">
    <location>
        <begin position="1"/>
        <end position="42"/>
    </location>
</feature>